<evidence type="ECO:0000256" key="1">
    <source>
        <dbReference type="SAM" id="Coils"/>
    </source>
</evidence>
<feature type="coiled-coil region" evidence="1">
    <location>
        <begin position="115"/>
        <end position="180"/>
    </location>
</feature>
<dbReference type="Proteomes" id="UP000625780">
    <property type="component" value="Unassembled WGS sequence"/>
</dbReference>
<dbReference type="RefSeq" id="WP_188369266.1">
    <property type="nucleotide sequence ID" value="NZ_BMFH01000001.1"/>
</dbReference>
<comment type="caution">
    <text evidence="2">The sequence shown here is derived from an EMBL/GenBank/DDBJ whole genome shotgun (WGS) entry which is preliminary data.</text>
</comment>
<name>A0ABQ1QTF6_9FLAO</name>
<gene>
    <name evidence="2" type="ORF">GCM10011361_06430</name>
</gene>
<reference evidence="3" key="1">
    <citation type="journal article" date="2019" name="Int. J. Syst. Evol. Microbiol.">
        <title>The Global Catalogue of Microorganisms (GCM) 10K type strain sequencing project: providing services to taxonomists for standard genome sequencing and annotation.</title>
        <authorList>
            <consortium name="The Broad Institute Genomics Platform"/>
            <consortium name="The Broad Institute Genome Sequencing Center for Infectious Disease"/>
            <person name="Wu L."/>
            <person name="Ma J."/>
        </authorList>
    </citation>
    <scope>NUCLEOTIDE SEQUENCE [LARGE SCALE GENOMIC DNA]</scope>
    <source>
        <strain evidence="3">CGMCC 1.12606</strain>
    </source>
</reference>
<evidence type="ECO:0000313" key="3">
    <source>
        <dbReference type="Proteomes" id="UP000625780"/>
    </source>
</evidence>
<dbReference type="EMBL" id="BMFH01000001">
    <property type="protein sequence ID" value="GGD42106.1"/>
    <property type="molecule type" value="Genomic_DNA"/>
</dbReference>
<accession>A0ABQ1QTF6</accession>
<evidence type="ECO:0000313" key="2">
    <source>
        <dbReference type="EMBL" id="GGD42106.1"/>
    </source>
</evidence>
<evidence type="ECO:0008006" key="4">
    <source>
        <dbReference type="Google" id="ProtNLM"/>
    </source>
</evidence>
<keyword evidence="3" id="KW-1185">Reference proteome</keyword>
<keyword evidence="1" id="KW-0175">Coiled coil</keyword>
<proteinExistence type="predicted"/>
<protein>
    <recommendedName>
        <fullName evidence="4">DUF4179 domain-containing protein</fullName>
    </recommendedName>
</protein>
<organism evidence="2 3">
    <name type="scientific">Muriicola marianensis</name>
    <dbReference type="NCBI Taxonomy" id="1324801"/>
    <lineage>
        <taxon>Bacteria</taxon>
        <taxon>Pseudomonadati</taxon>
        <taxon>Bacteroidota</taxon>
        <taxon>Flavobacteriia</taxon>
        <taxon>Flavobacteriales</taxon>
        <taxon>Flavobacteriaceae</taxon>
        <taxon>Muriicola</taxon>
    </lineage>
</organism>
<sequence length="184" mass="20789">MNDKDLTALFREMKPEFDKEEPRAGHQERFLSKLESQGSEGTKGVSWWKPLAIAASVMLLLGIFLGSFAEILPTGDPVAELSPEVSNTERYFASVIEQQLTQLEKEDTPEARKLVSDAMAQLDLLETDYQQLRSDLIEGGDQKILLSAIVQNFQMRIDLLEDVMEKLETVKKLKVQENENSTTL</sequence>